<organism evidence="2 3">
    <name type="scientific">Crinalium epipsammum PCC 9333</name>
    <dbReference type="NCBI Taxonomy" id="1173022"/>
    <lineage>
        <taxon>Bacteria</taxon>
        <taxon>Bacillati</taxon>
        <taxon>Cyanobacteriota</taxon>
        <taxon>Cyanophyceae</taxon>
        <taxon>Gomontiellales</taxon>
        <taxon>Gomontiellaceae</taxon>
        <taxon>Crinalium</taxon>
    </lineage>
</organism>
<dbReference type="PATRIC" id="fig|1173022.3.peg.1674"/>
<dbReference type="RefSeq" id="WP_015202562.1">
    <property type="nucleotide sequence ID" value="NC_019753.1"/>
</dbReference>
<reference evidence="2 3" key="1">
    <citation type="submission" date="2012-06" db="EMBL/GenBank/DDBJ databases">
        <title>Finished chromosome of genome of Crinalium epipsammum PCC 9333.</title>
        <authorList>
            <consortium name="US DOE Joint Genome Institute"/>
            <person name="Gugger M."/>
            <person name="Coursin T."/>
            <person name="Rippka R."/>
            <person name="Tandeau De Marsac N."/>
            <person name="Huntemann M."/>
            <person name="Wei C.-L."/>
            <person name="Han J."/>
            <person name="Detter J.C."/>
            <person name="Han C."/>
            <person name="Tapia R."/>
            <person name="Davenport K."/>
            <person name="Daligault H."/>
            <person name="Erkkila T."/>
            <person name="Gu W."/>
            <person name="Munk A.C.C."/>
            <person name="Teshima H."/>
            <person name="Xu Y."/>
            <person name="Chain P."/>
            <person name="Chen A."/>
            <person name="Krypides N."/>
            <person name="Mavromatis K."/>
            <person name="Markowitz V."/>
            <person name="Szeto E."/>
            <person name="Ivanova N."/>
            <person name="Mikhailova N."/>
            <person name="Ovchinnikova G."/>
            <person name="Pagani I."/>
            <person name="Pati A."/>
            <person name="Goodwin L."/>
            <person name="Peters L."/>
            <person name="Pitluck S."/>
            <person name="Woyke T."/>
            <person name="Kerfeld C."/>
        </authorList>
    </citation>
    <scope>NUCLEOTIDE SEQUENCE [LARGE SCALE GENOMIC DNA]</scope>
    <source>
        <strain evidence="2 3">PCC 9333</strain>
    </source>
</reference>
<dbReference type="InterPro" id="IPR010802">
    <property type="entry name" value="DUF1400"/>
</dbReference>
<evidence type="ECO:0000313" key="3">
    <source>
        <dbReference type="Proteomes" id="UP000010472"/>
    </source>
</evidence>
<protein>
    <recommendedName>
        <fullName evidence="1">DUF1400 domain-containing protein</fullName>
    </recommendedName>
</protein>
<sequence length="175" mass="19300">MRSLVLSIQGCVGLAVGLSILLSGLRADASERVVLKYRFLQTSLSVSELARFAKTGEVSTGVGAYLKIPGTTAQDVRRPLNEEIKVNPFILYRVLNTPVGEVLLDQISQVIHTPDNIANRQSLRSALVSSAMNDGKITLIETLQNYPTQQVHVEGDRLAEAYNQLKQLARRLPRF</sequence>
<name>K9VWS1_9CYAN</name>
<dbReference type="Pfam" id="PF07176">
    <property type="entry name" value="DUF1400"/>
    <property type="match status" value="1"/>
</dbReference>
<dbReference type="Proteomes" id="UP000010472">
    <property type="component" value="Chromosome"/>
</dbReference>
<proteinExistence type="predicted"/>
<feature type="domain" description="DUF1400" evidence="1">
    <location>
        <begin position="29"/>
        <end position="153"/>
    </location>
</feature>
<dbReference type="KEGG" id="cep:Cri9333_1549"/>
<gene>
    <name evidence="2" type="ORF">Cri9333_1549</name>
</gene>
<dbReference type="HOGENOM" id="CLU_107447_0_0_3"/>
<evidence type="ECO:0000313" key="2">
    <source>
        <dbReference type="EMBL" id="AFZ12441.1"/>
    </source>
</evidence>
<dbReference type="STRING" id="1173022.Cri9333_1549"/>
<dbReference type="eggNOG" id="COG4188">
    <property type="taxonomic scope" value="Bacteria"/>
</dbReference>
<dbReference type="AlphaFoldDB" id="K9VWS1"/>
<keyword evidence="3" id="KW-1185">Reference proteome</keyword>
<dbReference type="OrthoDB" id="454181at2"/>
<evidence type="ECO:0000259" key="1">
    <source>
        <dbReference type="Pfam" id="PF07176"/>
    </source>
</evidence>
<accession>K9VWS1</accession>
<dbReference type="EMBL" id="CP003620">
    <property type="protein sequence ID" value="AFZ12441.1"/>
    <property type="molecule type" value="Genomic_DNA"/>
</dbReference>